<protein>
    <submittedName>
        <fullName evidence="8">Major facilitator superfamily domain-containing protein</fullName>
    </submittedName>
</protein>
<dbReference type="GO" id="GO:0016020">
    <property type="term" value="C:membrane"/>
    <property type="evidence" value="ECO:0007669"/>
    <property type="project" value="UniProtKB-SubCell"/>
</dbReference>
<evidence type="ECO:0000313" key="9">
    <source>
        <dbReference type="Proteomes" id="UP001287356"/>
    </source>
</evidence>
<reference evidence="8" key="1">
    <citation type="journal article" date="2023" name="Mol. Phylogenet. Evol.">
        <title>Genome-scale phylogeny and comparative genomics of the fungal order Sordariales.</title>
        <authorList>
            <person name="Hensen N."/>
            <person name="Bonometti L."/>
            <person name="Westerberg I."/>
            <person name="Brannstrom I.O."/>
            <person name="Guillou S."/>
            <person name="Cros-Aarteil S."/>
            <person name="Calhoun S."/>
            <person name="Haridas S."/>
            <person name="Kuo A."/>
            <person name="Mondo S."/>
            <person name="Pangilinan J."/>
            <person name="Riley R."/>
            <person name="LaButti K."/>
            <person name="Andreopoulos B."/>
            <person name="Lipzen A."/>
            <person name="Chen C."/>
            <person name="Yan M."/>
            <person name="Daum C."/>
            <person name="Ng V."/>
            <person name="Clum A."/>
            <person name="Steindorff A."/>
            <person name="Ohm R.A."/>
            <person name="Martin F."/>
            <person name="Silar P."/>
            <person name="Natvig D.O."/>
            <person name="Lalanne C."/>
            <person name="Gautier V."/>
            <person name="Ament-Velasquez S.L."/>
            <person name="Kruys A."/>
            <person name="Hutchinson M.I."/>
            <person name="Powell A.J."/>
            <person name="Barry K."/>
            <person name="Miller A.N."/>
            <person name="Grigoriev I.V."/>
            <person name="Debuchy R."/>
            <person name="Gladieux P."/>
            <person name="Hiltunen Thoren M."/>
            <person name="Johannesson H."/>
        </authorList>
    </citation>
    <scope>NUCLEOTIDE SEQUENCE</scope>
    <source>
        <strain evidence="8">CBS 958.72</strain>
    </source>
</reference>
<gene>
    <name evidence="8" type="ORF">B0T24DRAFT_660549</name>
</gene>
<sequence length="508" mass="56572">MAAGDDSSRSEAMAMHREARRLQSTETLFQGELASVAVDRIDERKADRRLVRRLDRRLLPWLFVMYMLAFLDRTNIGNAKIANLFNDLPMTDTQYTLTLMGFFVTYALFEPFANVLLKKLRPSIFLPFTMLMSGVFMILMASVPVWHGLLAMRMFLGIAEAGLYPGINYYMSCWYKRDEFALRAAIFFSAASLSGAFGGFMAAAIQKLDGVGNLAGGRWVFLIEGFLTIFAAVPGFWLVPDLPHDARFLSPDDRVRLMRRLRADDQGSASTRGEKMSKALAKAAICDWKTWLAMLVYMGNGVSLYSLALSLPTMIKNMECVDSKSISTIQMMTVPPYLVGAVVTVAIGYLSDRYKQRGIFNLALAPVAMIGFLMCLCSSLGPVQYGGFILAVSGTYASVPITIAWVANNVEGLYKRAVVMGIVIGWGNLHGIMASAMWHDSPGFVMSYIIVLVYVGVCMLIGTILLNWYLRRENAMRRDGKRDHLVIGRSPDEITSLGDKRPDFVYTT</sequence>
<feature type="transmembrane region" description="Helical" evidence="6">
    <location>
        <begin position="362"/>
        <end position="381"/>
    </location>
</feature>
<proteinExistence type="predicted"/>
<feature type="transmembrane region" description="Helical" evidence="6">
    <location>
        <begin position="445"/>
        <end position="470"/>
    </location>
</feature>
<accession>A0AAE0JTF0</accession>
<evidence type="ECO:0000256" key="4">
    <source>
        <dbReference type="ARBA" id="ARBA00022989"/>
    </source>
</evidence>
<name>A0AAE0JTF0_9PEZI</name>
<dbReference type="FunFam" id="1.20.1250.20:FF:000013">
    <property type="entry name" value="MFS general substrate transporter"/>
    <property type="match status" value="1"/>
</dbReference>
<evidence type="ECO:0000256" key="2">
    <source>
        <dbReference type="ARBA" id="ARBA00022448"/>
    </source>
</evidence>
<feature type="transmembrane region" description="Helical" evidence="6">
    <location>
        <begin position="418"/>
        <end position="439"/>
    </location>
</feature>
<reference evidence="8" key="2">
    <citation type="submission" date="2023-06" db="EMBL/GenBank/DDBJ databases">
        <authorList>
            <consortium name="Lawrence Berkeley National Laboratory"/>
            <person name="Haridas S."/>
            <person name="Hensen N."/>
            <person name="Bonometti L."/>
            <person name="Westerberg I."/>
            <person name="Brannstrom I.O."/>
            <person name="Guillou S."/>
            <person name="Cros-Aarteil S."/>
            <person name="Calhoun S."/>
            <person name="Kuo A."/>
            <person name="Mondo S."/>
            <person name="Pangilinan J."/>
            <person name="Riley R."/>
            <person name="Labutti K."/>
            <person name="Andreopoulos B."/>
            <person name="Lipzen A."/>
            <person name="Chen C."/>
            <person name="Yanf M."/>
            <person name="Daum C."/>
            <person name="Ng V."/>
            <person name="Clum A."/>
            <person name="Steindorff A."/>
            <person name="Ohm R."/>
            <person name="Martin F."/>
            <person name="Silar P."/>
            <person name="Natvig D."/>
            <person name="Lalanne C."/>
            <person name="Gautier V."/>
            <person name="Ament-Velasquez S.L."/>
            <person name="Kruys A."/>
            <person name="Hutchinson M.I."/>
            <person name="Powell A.J."/>
            <person name="Barry K."/>
            <person name="Miller A.N."/>
            <person name="Grigoriev I.V."/>
            <person name="Debuchy R."/>
            <person name="Gladieux P."/>
            <person name="Thoren M.H."/>
            <person name="Johannesson H."/>
        </authorList>
    </citation>
    <scope>NUCLEOTIDE SEQUENCE</scope>
    <source>
        <strain evidence="8">CBS 958.72</strain>
    </source>
</reference>
<evidence type="ECO:0000256" key="3">
    <source>
        <dbReference type="ARBA" id="ARBA00022692"/>
    </source>
</evidence>
<feature type="transmembrane region" description="Helical" evidence="6">
    <location>
        <begin position="291"/>
        <end position="309"/>
    </location>
</feature>
<dbReference type="InterPro" id="IPR020846">
    <property type="entry name" value="MFS_dom"/>
</dbReference>
<evidence type="ECO:0000259" key="7">
    <source>
        <dbReference type="PROSITE" id="PS50850"/>
    </source>
</evidence>
<keyword evidence="2" id="KW-0813">Transport</keyword>
<feature type="domain" description="Major facilitator superfamily (MFS) profile" evidence="7">
    <location>
        <begin position="58"/>
        <end position="474"/>
    </location>
</feature>
<dbReference type="Proteomes" id="UP001287356">
    <property type="component" value="Unassembled WGS sequence"/>
</dbReference>
<dbReference type="Pfam" id="PF07690">
    <property type="entry name" value="MFS_1"/>
    <property type="match status" value="1"/>
</dbReference>
<feature type="transmembrane region" description="Helical" evidence="6">
    <location>
        <begin position="329"/>
        <end position="350"/>
    </location>
</feature>
<dbReference type="PROSITE" id="PS50850">
    <property type="entry name" value="MFS"/>
    <property type="match status" value="1"/>
</dbReference>
<feature type="transmembrane region" description="Helical" evidence="6">
    <location>
        <begin position="124"/>
        <end position="143"/>
    </location>
</feature>
<keyword evidence="9" id="KW-1185">Reference proteome</keyword>
<dbReference type="PANTHER" id="PTHR43791">
    <property type="entry name" value="PERMEASE-RELATED"/>
    <property type="match status" value="1"/>
</dbReference>
<dbReference type="SUPFAM" id="SSF103473">
    <property type="entry name" value="MFS general substrate transporter"/>
    <property type="match status" value="1"/>
</dbReference>
<dbReference type="InterPro" id="IPR036259">
    <property type="entry name" value="MFS_trans_sf"/>
</dbReference>
<keyword evidence="5 6" id="KW-0472">Membrane</keyword>
<feature type="transmembrane region" description="Helical" evidence="6">
    <location>
        <begin position="58"/>
        <end position="76"/>
    </location>
</feature>
<keyword evidence="4 6" id="KW-1133">Transmembrane helix</keyword>
<evidence type="ECO:0000256" key="1">
    <source>
        <dbReference type="ARBA" id="ARBA00004141"/>
    </source>
</evidence>
<comment type="subcellular location">
    <subcellularLocation>
        <location evidence="1">Membrane</location>
        <topology evidence="1">Multi-pass membrane protein</topology>
    </subcellularLocation>
</comment>
<evidence type="ECO:0000256" key="6">
    <source>
        <dbReference type="SAM" id="Phobius"/>
    </source>
</evidence>
<organism evidence="8 9">
    <name type="scientific">Lasiosphaeria ovina</name>
    <dbReference type="NCBI Taxonomy" id="92902"/>
    <lineage>
        <taxon>Eukaryota</taxon>
        <taxon>Fungi</taxon>
        <taxon>Dikarya</taxon>
        <taxon>Ascomycota</taxon>
        <taxon>Pezizomycotina</taxon>
        <taxon>Sordariomycetes</taxon>
        <taxon>Sordariomycetidae</taxon>
        <taxon>Sordariales</taxon>
        <taxon>Lasiosphaeriaceae</taxon>
        <taxon>Lasiosphaeria</taxon>
    </lineage>
</organism>
<dbReference type="GO" id="GO:0022857">
    <property type="term" value="F:transmembrane transporter activity"/>
    <property type="evidence" value="ECO:0007669"/>
    <property type="project" value="InterPro"/>
</dbReference>
<dbReference type="InterPro" id="IPR011701">
    <property type="entry name" value="MFS"/>
</dbReference>
<feature type="transmembrane region" description="Helical" evidence="6">
    <location>
        <begin position="217"/>
        <end position="239"/>
    </location>
</feature>
<keyword evidence="3 6" id="KW-0812">Transmembrane</keyword>
<dbReference type="AlphaFoldDB" id="A0AAE0JTF0"/>
<comment type="caution">
    <text evidence="8">The sequence shown here is derived from an EMBL/GenBank/DDBJ whole genome shotgun (WGS) entry which is preliminary data.</text>
</comment>
<feature type="transmembrane region" description="Helical" evidence="6">
    <location>
        <begin position="182"/>
        <end position="205"/>
    </location>
</feature>
<dbReference type="FunFam" id="1.20.1250.20:FF:000034">
    <property type="entry name" value="MFS general substrate transporter"/>
    <property type="match status" value="1"/>
</dbReference>
<evidence type="ECO:0000313" key="8">
    <source>
        <dbReference type="EMBL" id="KAK3361245.1"/>
    </source>
</evidence>
<dbReference type="PANTHER" id="PTHR43791:SF19">
    <property type="entry name" value="TRANSPORTER, PUTATIVE (AFU_ORTHOLOGUE AFUA_1G01812)-RELATED"/>
    <property type="match status" value="1"/>
</dbReference>
<feature type="transmembrane region" description="Helical" evidence="6">
    <location>
        <begin position="149"/>
        <end position="170"/>
    </location>
</feature>
<feature type="transmembrane region" description="Helical" evidence="6">
    <location>
        <begin position="387"/>
        <end position="406"/>
    </location>
</feature>
<evidence type="ECO:0000256" key="5">
    <source>
        <dbReference type="ARBA" id="ARBA00023136"/>
    </source>
</evidence>
<dbReference type="Gene3D" id="1.20.1250.20">
    <property type="entry name" value="MFS general substrate transporter like domains"/>
    <property type="match status" value="2"/>
</dbReference>
<feature type="transmembrane region" description="Helical" evidence="6">
    <location>
        <begin position="96"/>
        <end position="117"/>
    </location>
</feature>
<dbReference type="EMBL" id="JAULSN010000012">
    <property type="protein sequence ID" value="KAK3361245.1"/>
    <property type="molecule type" value="Genomic_DNA"/>
</dbReference>